<feature type="transmembrane region" description="Helical" evidence="6">
    <location>
        <begin position="216"/>
        <end position="235"/>
    </location>
</feature>
<dbReference type="InterPro" id="IPR004869">
    <property type="entry name" value="MMPL_dom"/>
</dbReference>
<feature type="transmembrane region" description="Helical" evidence="6">
    <location>
        <begin position="650"/>
        <end position="670"/>
    </location>
</feature>
<comment type="caution">
    <text evidence="8">The sequence shown here is derived from an EMBL/GenBank/DDBJ whole genome shotgun (WGS) entry which is preliminary data.</text>
</comment>
<dbReference type="InterPro" id="IPR050545">
    <property type="entry name" value="Mycobact_MmpL"/>
</dbReference>
<dbReference type="PANTHER" id="PTHR33406:SF12">
    <property type="entry name" value="BLR2997 PROTEIN"/>
    <property type="match status" value="1"/>
</dbReference>
<sequence length="780" mass="87325">MENYIRTILKYRKVILACIAVITLFLGYSAKNMRTDNSIEIWLSKNDADLDYYKKFLNTFGDEEFLVIAFSSVNLFTRERIREINTVAERLKKLNGIVQVVSLADVFKDTVTSSLFKAKITAQHDRSYMNIFKQHILTDPMYQNTIISKNGKTTAIIATVKSPGPESRRQLISEVRTLLHEMTDRSGGTKDRKSHYHLAGPSVVNAELDRMSKQDMARFTPFMFLISIIVLGCLLRKVSGVFISLLTVGVCILWVTGCFVLLGQTMNMISNMLLPLTFIISLSTSIHLISHYYYERNFSISNEDAVYNTIQHIGIPIFMTSITTVIGFISLATSSIPPVFITGLFMAGCAALTFVISLTCIPILLSFIPHQISVSITNAPDTGKEHAVSRTENWFAEGLDKEYYFHAMLSWLGGFIVKHKTLILLCGLTAGTVSVLGISRIRIESDIMASFPKNSQIARDNNYIERRLMGLLPVEIVAETTDGVTLLQPDILNNLACLQRYLYSIPEVTSSLSMVNYIQKAYQQTTSDKPQHSCIPDTEKEIANYMKLASFYGGKQVHCLHTEGYTDARISVRMKQVGSNRYQTIIQSIKEHISQHLNTTALSWHITGIIPLLINVQDNILRSEIQSFSLAFLLTFISTVVVLKSVRIGFISIIPNVLPITITLGFMGFTGMKLDAATIMIASIALGISVDNTIHIFYRFKKEFSRDADYSKAVCRTLQGAGKTALFTSLSAAFGFMVFSFSGFKPIQYFGMLTSVTMVNAIVSDLFISPSCLMLFKPRF</sequence>
<keyword evidence="5 6" id="KW-0472">Membrane</keyword>
<feature type="transmembrane region" description="Helical" evidence="6">
    <location>
        <begin position="344"/>
        <end position="368"/>
    </location>
</feature>
<feature type="domain" description="SSD" evidence="7">
    <location>
        <begin position="648"/>
        <end position="775"/>
    </location>
</feature>
<evidence type="ECO:0000313" key="9">
    <source>
        <dbReference type="Proteomes" id="UP000319783"/>
    </source>
</evidence>
<dbReference type="Gene3D" id="1.20.1640.10">
    <property type="entry name" value="Multidrug efflux transporter AcrB transmembrane domain"/>
    <property type="match status" value="2"/>
</dbReference>
<feature type="transmembrane region" description="Helical" evidence="6">
    <location>
        <begin position="750"/>
        <end position="776"/>
    </location>
</feature>
<dbReference type="Proteomes" id="UP000319783">
    <property type="component" value="Unassembled WGS sequence"/>
</dbReference>
<feature type="transmembrane region" description="Helical" evidence="6">
    <location>
        <begin position="725"/>
        <end position="744"/>
    </location>
</feature>
<dbReference type="PANTHER" id="PTHR33406">
    <property type="entry name" value="MEMBRANE PROTEIN MJ1562-RELATED"/>
    <property type="match status" value="1"/>
</dbReference>
<feature type="transmembrane region" description="Helical" evidence="6">
    <location>
        <begin position="676"/>
        <end position="698"/>
    </location>
</feature>
<organism evidence="8 9">
    <name type="scientific">Candidatus Jettenia ecosi</name>
    <dbReference type="NCBI Taxonomy" id="2494326"/>
    <lineage>
        <taxon>Bacteria</taxon>
        <taxon>Pseudomonadati</taxon>
        <taxon>Planctomycetota</taxon>
        <taxon>Candidatus Brocadiia</taxon>
        <taxon>Candidatus Brocadiales</taxon>
        <taxon>Candidatus Brocadiaceae</taxon>
        <taxon>Candidatus Jettenia</taxon>
    </lineage>
</organism>
<dbReference type="SUPFAM" id="SSF82866">
    <property type="entry name" value="Multidrug efflux transporter AcrB transmembrane domain"/>
    <property type="match status" value="2"/>
</dbReference>
<keyword evidence="2" id="KW-1003">Cell membrane</keyword>
<dbReference type="EMBL" id="SULG01000018">
    <property type="protein sequence ID" value="TLD42534.1"/>
    <property type="molecule type" value="Genomic_DNA"/>
</dbReference>
<keyword evidence="3 6" id="KW-0812">Transmembrane</keyword>
<protein>
    <submittedName>
        <fullName evidence="8">Putative integral membrane protein</fullName>
    </submittedName>
</protein>
<name>A0A533QCS0_9BACT</name>
<evidence type="ECO:0000256" key="4">
    <source>
        <dbReference type="ARBA" id="ARBA00022989"/>
    </source>
</evidence>
<feature type="transmembrane region" description="Helical" evidence="6">
    <location>
        <begin position="625"/>
        <end position="643"/>
    </location>
</feature>
<dbReference type="PROSITE" id="PS50156">
    <property type="entry name" value="SSD"/>
    <property type="match status" value="2"/>
</dbReference>
<comment type="subcellular location">
    <subcellularLocation>
        <location evidence="1">Cell membrane</location>
        <topology evidence="1">Multi-pass membrane protein</topology>
    </subcellularLocation>
</comment>
<evidence type="ECO:0000256" key="5">
    <source>
        <dbReference type="ARBA" id="ARBA00023136"/>
    </source>
</evidence>
<feature type="transmembrane region" description="Helical" evidence="6">
    <location>
        <begin position="241"/>
        <end position="262"/>
    </location>
</feature>
<evidence type="ECO:0000259" key="7">
    <source>
        <dbReference type="PROSITE" id="PS50156"/>
    </source>
</evidence>
<evidence type="ECO:0000256" key="2">
    <source>
        <dbReference type="ARBA" id="ARBA00022475"/>
    </source>
</evidence>
<proteinExistence type="predicted"/>
<gene>
    <name evidence="8" type="ORF">JETT_1185</name>
</gene>
<feature type="transmembrane region" description="Helical" evidence="6">
    <location>
        <begin position="274"/>
        <end position="293"/>
    </location>
</feature>
<dbReference type="AlphaFoldDB" id="A0A533QCS0"/>
<feature type="domain" description="SSD" evidence="7">
    <location>
        <begin position="242"/>
        <end position="367"/>
    </location>
</feature>
<keyword evidence="4 6" id="KW-1133">Transmembrane helix</keyword>
<evidence type="ECO:0000256" key="3">
    <source>
        <dbReference type="ARBA" id="ARBA00022692"/>
    </source>
</evidence>
<dbReference type="GO" id="GO:0005886">
    <property type="term" value="C:plasma membrane"/>
    <property type="evidence" value="ECO:0007669"/>
    <property type="project" value="UniProtKB-SubCell"/>
</dbReference>
<accession>A0A533QCS0</accession>
<reference evidence="8 9" key="1">
    <citation type="submission" date="2019-04" db="EMBL/GenBank/DDBJ databases">
        <title>Genome of a novel bacterium Candidatus Jettenia ecosi reconstructed from metagenome of an anammox bioreactor.</title>
        <authorList>
            <person name="Mardanov A.V."/>
            <person name="Beletsky A.V."/>
            <person name="Ravin N.V."/>
            <person name="Botchkova E.A."/>
            <person name="Litti Y.V."/>
            <person name="Nozhevnikova A.N."/>
        </authorList>
    </citation>
    <scope>NUCLEOTIDE SEQUENCE [LARGE SCALE GENOMIC DNA]</scope>
    <source>
        <strain evidence="8">J2</strain>
    </source>
</reference>
<evidence type="ECO:0000256" key="6">
    <source>
        <dbReference type="SAM" id="Phobius"/>
    </source>
</evidence>
<evidence type="ECO:0000256" key="1">
    <source>
        <dbReference type="ARBA" id="ARBA00004651"/>
    </source>
</evidence>
<feature type="transmembrane region" description="Helical" evidence="6">
    <location>
        <begin position="313"/>
        <end position="332"/>
    </location>
</feature>
<dbReference type="Pfam" id="PF03176">
    <property type="entry name" value="MMPL"/>
    <property type="match status" value="2"/>
</dbReference>
<evidence type="ECO:0000313" key="8">
    <source>
        <dbReference type="EMBL" id="TLD42534.1"/>
    </source>
</evidence>
<dbReference type="InterPro" id="IPR000731">
    <property type="entry name" value="SSD"/>
</dbReference>
<feature type="transmembrane region" description="Helical" evidence="6">
    <location>
        <begin position="12"/>
        <end position="30"/>
    </location>
</feature>